<dbReference type="AlphaFoldDB" id="A0A5K3FTV6"/>
<sequence>MRVQRWGSVLKAPNYNVSEHHPCLSKSDSVGVEVCGVRDRPTAFVDVRRCNYGWYCQHFYASPNPAHQGTSSDCTDRAVC</sequence>
<name>A0A5K3FTV6_MESCO</name>
<accession>A0A5K3FTV6</accession>
<protein>
    <submittedName>
        <fullName evidence="1">Neur_chan_LBD domain-containing protein</fullName>
    </submittedName>
</protein>
<proteinExistence type="predicted"/>
<organism evidence="1">
    <name type="scientific">Mesocestoides corti</name>
    <name type="common">Flatworm</name>
    <dbReference type="NCBI Taxonomy" id="53468"/>
    <lineage>
        <taxon>Eukaryota</taxon>
        <taxon>Metazoa</taxon>
        <taxon>Spiralia</taxon>
        <taxon>Lophotrochozoa</taxon>
        <taxon>Platyhelminthes</taxon>
        <taxon>Cestoda</taxon>
        <taxon>Eucestoda</taxon>
        <taxon>Cyclophyllidea</taxon>
        <taxon>Mesocestoididae</taxon>
        <taxon>Mesocestoides</taxon>
    </lineage>
</organism>
<evidence type="ECO:0000313" key="1">
    <source>
        <dbReference type="WBParaSite" id="MCU_010531-RD"/>
    </source>
</evidence>
<dbReference type="WBParaSite" id="MCU_010531-RD">
    <property type="protein sequence ID" value="MCU_010531-RD"/>
    <property type="gene ID" value="MCU_010531"/>
</dbReference>
<reference evidence="1" key="1">
    <citation type="submission" date="2019-11" db="UniProtKB">
        <authorList>
            <consortium name="WormBaseParasite"/>
        </authorList>
    </citation>
    <scope>IDENTIFICATION</scope>
</reference>